<dbReference type="CDD" id="cd23945">
    <property type="entry name" value="PAPS_reductase"/>
    <property type="match status" value="1"/>
</dbReference>
<dbReference type="GO" id="GO:0046872">
    <property type="term" value="F:metal ion binding"/>
    <property type="evidence" value="ECO:0007669"/>
    <property type="project" value="UniProtKB-KW"/>
</dbReference>
<dbReference type="PANTHER" id="PTHR46482:SF9">
    <property type="entry name" value="5'-ADENYLYLSULFATE REDUCTASE 1, CHLOROPLASTIC"/>
    <property type="match status" value="1"/>
</dbReference>
<keyword evidence="4 14" id="KW-0560">Oxidoreductase</keyword>
<dbReference type="Gene3D" id="3.40.50.620">
    <property type="entry name" value="HUPs"/>
    <property type="match status" value="1"/>
</dbReference>
<evidence type="ECO:0000313" key="16">
    <source>
        <dbReference type="EMBL" id="OGW95151.1"/>
    </source>
</evidence>
<accession>A0A1G1KQF5</accession>
<evidence type="ECO:0000256" key="12">
    <source>
        <dbReference type="ARBA" id="ARBA00032041"/>
    </source>
</evidence>
<evidence type="ECO:0000256" key="14">
    <source>
        <dbReference type="HAMAP-Rule" id="MF_00063"/>
    </source>
</evidence>
<keyword evidence="2 14" id="KW-0963">Cytoplasm</keyword>
<dbReference type="InterPro" id="IPR002500">
    <property type="entry name" value="PAPS_reduct_dom"/>
</dbReference>
<evidence type="ECO:0000313" key="17">
    <source>
        <dbReference type="Proteomes" id="UP000178187"/>
    </source>
</evidence>
<dbReference type="GO" id="GO:0005737">
    <property type="term" value="C:cytoplasm"/>
    <property type="evidence" value="ECO:0007669"/>
    <property type="project" value="UniProtKB-SubCell"/>
</dbReference>
<dbReference type="AlphaFoldDB" id="A0A1G1KQF5"/>
<evidence type="ECO:0000256" key="4">
    <source>
        <dbReference type="ARBA" id="ARBA00023002"/>
    </source>
</evidence>
<feature type="binding site" evidence="14">
    <location>
        <position position="206"/>
    </location>
    <ligand>
        <name>[4Fe-4S] cluster</name>
        <dbReference type="ChEBI" id="CHEBI:49883"/>
    </ligand>
</feature>
<feature type="binding site" evidence="14">
    <location>
        <position position="121"/>
    </location>
    <ligand>
        <name>[4Fe-4S] cluster</name>
        <dbReference type="ChEBI" id="CHEBI:49883"/>
    </ligand>
</feature>
<comment type="subcellular location">
    <subcellularLocation>
        <location evidence="14">Cytoplasm</location>
    </subcellularLocation>
</comment>
<evidence type="ECO:0000259" key="15">
    <source>
        <dbReference type="Pfam" id="PF01507"/>
    </source>
</evidence>
<comment type="similarity">
    <text evidence="1 14">Belongs to the PAPS reductase family. CysH subfamily.</text>
</comment>
<comment type="caution">
    <text evidence="16">The sequence shown here is derived from an EMBL/GenBank/DDBJ whole genome shotgun (WGS) entry which is preliminary data.</text>
</comment>
<dbReference type="InterPro" id="IPR014729">
    <property type="entry name" value="Rossmann-like_a/b/a_fold"/>
</dbReference>
<dbReference type="Pfam" id="PF01507">
    <property type="entry name" value="PAPS_reduct"/>
    <property type="match status" value="1"/>
</dbReference>
<evidence type="ECO:0000256" key="11">
    <source>
        <dbReference type="ARBA" id="ARBA00030894"/>
    </source>
</evidence>
<dbReference type="NCBIfam" id="TIGR00434">
    <property type="entry name" value="cysH"/>
    <property type="match status" value="1"/>
</dbReference>
<gene>
    <name evidence="14" type="primary">cysH</name>
    <name evidence="16" type="ORF">A3G33_04260</name>
</gene>
<keyword evidence="5 14" id="KW-0408">Iron</keyword>
<proteinExistence type="inferred from homology"/>
<evidence type="ECO:0000256" key="9">
    <source>
        <dbReference type="ARBA" id="ARBA00024386"/>
    </source>
</evidence>
<evidence type="ECO:0000256" key="1">
    <source>
        <dbReference type="ARBA" id="ARBA00009732"/>
    </source>
</evidence>
<dbReference type="NCBIfam" id="TIGR02055">
    <property type="entry name" value="APS_reductase"/>
    <property type="match status" value="1"/>
</dbReference>
<organism evidence="16 17">
    <name type="scientific">Candidatus Danuiimicrobium aquiferis</name>
    <dbReference type="NCBI Taxonomy" id="1801832"/>
    <lineage>
        <taxon>Bacteria</taxon>
        <taxon>Pseudomonadati</taxon>
        <taxon>Candidatus Omnitrophota</taxon>
        <taxon>Candidatus Danuiimicrobium</taxon>
    </lineage>
</organism>
<dbReference type="GO" id="GO:0070814">
    <property type="term" value="P:hydrogen sulfide biosynthetic process"/>
    <property type="evidence" value="ECO:0007669"/>
    <property type="project" value="UniProtKB-UniRule"/>
</dbReference>
<dbReference type="GO" id="GO:0051539">
    <property type="term" value="F:4 iron, 4 sulfur cluster binding"/>
    <property type="evidence" value="ECO:0007669"/>
    <property type="project" value="UniProtKB-UniRule"/>
</dbReference>
<dbReference type="GO" id="GO:0019379">
    <property type="term" value="P:sulfate assimilation, phosphoadenylyl sulfate reduction by phosphoadenylyl-sulfate reductase (thioredoxin)"/>
    <property type="evidence" value="ECO:0007669"/>
    <property type="project" value="UniProtKB-UniRule"/>
</dbReference>
<protein>
    <recommendedName>
        <fullName evidence="10 14">Adenosine 5'-phosphosulfate reductase</fullName>
        <shortName evidence="14">APS reductase</shortName>
        <ecNumber evidence="9 14">1.8.4.10</ecNumber>
    </recommendedName>
    <alternativeName>
        <fullName evidence="12 14">5'-adenylylsulfate reductase</fullName>
    </alternativeName>
    <alternativeName>
        <fullName evidence="11 14">Thioredoxin-dependent 5'-adenylylsulfate reductase</fullName>
    </alternativeName>
</protein>
<feature type="active site" description="Nucleophile; cysteine thiosulfonate intermediate" evidence="14">
    <location>
        <position position="231"/>
    </location>
</feature>
<dbReference type="EC" id="1.8.4.10" evidence="9 14"/>
<evidence type="ECO:0000256" key="13">
    <source>
        <dbReference type="ARBA" id="ARBA00048441"/>
    </source>
</evidence>
<comment type="function">
    <text evidence="7 14">Catalyzes the formation of sulfite from adenosine 5'-phosphosulfate (APS) using thioredoxin as an electron donor.</text>
</comment>
<evidence type="ECO:0000256" key="6">
    <source>
        <dbReference type="ARBA" id="ARBA00023014"/>
    </source>
</evidence>
<dbReference type="GO" id="GO:0004604">
    <property type="term" value="F:phosphoadenylyl-sulfate reductase (thioredoxin) activity"/>
    <property type="evidence" value="ECO:0007669"/>
    <property type="project" value="UniProtKB-UniRule"/>
</dbReference>
<feature type="binding site" evidence="14">
    <location>
        <position position="203"/>
    </location>
    <ligand>
        <name>[4Fe-4S] cluster</name>
        <dbReference type="ChEBI" id="CHEBI:49883"/>
    </ligand>
</feature>
<comment type="pathway">
    <text evidence="8 14">Sulfur metabolism; hydrogen sulfide biosynthesis; sulfite from sulfate.</text>
</comment>
<evidence type="ECO:0000256" key="2">
    <source>
        <dbReference type="ARBA" id="ARBA00022490"/>
    </source>
</evidence>
<dbReference type="NCBIfam" id="NF002537">
    <property type="entry name" value="PRK02090.1"/>
    <property type="match status" value="1"/>
</dbReference>
<feature type="binding site" evidence="14">
    <location>
        <position position="120"/>
    </location>
    <ligand>
        <name>[4Fe-4S] cluster</name>
        <dbReference type="ChEBI" id="CHEBI:49883"/>
    </ligand>
</feature>
<dbReference type="InterPro" id="IPR011798">
    <property type="entry name" value="APS_reductase"/>
</dbReference>
<evidence type="ECO:0000256" key="8">
    <source>
        <dbReference type="ARBA" id="ARBA00024327"/>
    </source>
</evidence>
<evidence type="ECO:0000256" key="3">
    <source>
        <dbReference type="ARBA" id="ARBA00022723"/>
    </source>
</evidence>
<dbReference type="PANTHER" id="PTHR46482">
    <property type="entry name" value="5'-ADENYLYLSULFATE REDUCTASE 3, CHLOROPLASTIC"/>
    <property type="match status" value="1"/>
</dbReference>
<dbReference type="EMBL" id="MHFR01000068">
    <property type="protein sequence ID" value="OGW95151.1"/>
    <property type="molecule type" value="Genomic_DNA"/>
</dbReference>
<dbReference type="SUPFAM" id="SSF52402">
    <property type="entry name" value="Adenine nucleotide alpha hydrolases-like"/>
    <property type="match status" value="1"/>
</dbReference>
<dbReference type="GO" id="GO:0043866">
    <property type="term" value="F:adenylyl-sulfate reductase (thioredoxin) activity"/>
    <property type="evidence" value="ECO:0007669"/>
    <property type="project" value="UniProtKB-EC"/>
</dbReference>
<keyword evidence="6 14" id="KW-0411">Iron-sulfur</keyword>
<comment type="cofactor">
    <cofactor evidence="14">
        <name>[4Fe-4S] cluster</name>
        <dbReference type="ChEBI" id="CHEBI:49883"/>
    </cofactor>
    <text evidence="14">Binds 1 [4Fe-4S] cluster per subunit.</text>
</comment>
<dbReference type="PIRSF" id="PIRSF000857">
    <property type="entry name" value="PAPS_reductase"/>
    <property type="match status" value="1"/>
</dbReference>
<feature type="domain" description="Phosphoadenosine phosphosulphate reductase" evidence="15">
    <location>
        <begin position="34"/>
        <end position="209"/>
    </location>
</feature>
<evidence type="ECO:0000256" key="7">
    <source>
        <dbReference type="ARBA" id="ARBA00024298"/>
    </source>
</evidence>
<sequence>MIHSQNIEEFQKKFDGLDAETILHEAFKLFENDQIAFASSLAAEDQVLTAMVVRLNPKAHIFTIDTGRLPQETYDVIQSTMSKYGFQYEVLFPDYKDVEEMVSIHGPNLFYENRDKRTLCCHERKVKPLKRKLATLKAWICGLRREQAVTRSEIQKIEWDEGNGLVKINPLADWKSDDVWNYIRKNGVPYNKLHDKGYSSIGCSPCTRPIQLGEDVRAGRWWWEDPEHKECGLHVKKTKKS</sequence>
<keyword evidence="3 14" id="KW-0479">Metal-binding</keyword>
<evidence type="ECO:0000256" key="5">
    <source>
        <dbReference type="ARBA" id="ARBA00023004"/>
    </source>
</evidence>
<evidence type="ECO:0000256" key="10">
    <source>
        <dbReference type="ARBA" id="ARBA00029514"/>
    </source>
</evidence>
<dbReference type="GO" id="GO:0019344">
    <property type="term" value="P:cysteine biosynthetic process"/>
    <property type="evidence" value="ECO:0007669"/>
    <property type="project" value="InterPro"/>
</dbReference>
<dbReference type="HAMAP" id="MF_00063">
    <property type="entry name" value="CysH"/>
    <property type="match status" value="1"/>
</dbReference>
<comment type="catalytic activity">
    <reaction evidence="13 14">
        <text>[thioredoxin]-disulfide + sulfite + AMP + 2 H(+) = adenosine 5'-phosphosulfate + [thioredoxin]-dithiol</text>
        <dbReference type="Rhea" id="RHEA:21976"/>
        <dbReference type="Rhea" id="RHEA-COMP:10698"/>
        <dbReference type="Rhea" id="RHEA-COMP:10700"/>
        <dbReference type="ChEBI" id="CHEBI:15378"/>
        <dbReference type="ChEBI" id="CHEBI:17359"/>
        <dbReference type="ChEBI" id="CHEBI:29950"/>
        <dbReference type="ChEBI" id="CHEBI:50058"/>
        <dbReference type="ChEBI" id="CHEBI:58243"/>
        <dbReference type="ChEBI" id="CHEBI:456215"/>
        <dbReference type="EC" id="1.8.4.10"/>
    </reaction>
</comment>
<dbReference type="Proteomes" id="UP000178187">
    <property type="component" value="Unassembled WGS sequence"/>
</dbReference>
<reference evidence="16 17" key="1">
    <citation type="journal article" date="2016" name="Nat. Commun.">
        <title>Thousands of microbial genomes shed light on interconnected biogeochemical processes in an aquifer system.</title>
        <authorList>
            <person name="Anantharaman K."/>
            <person name="Brown C.T."/>
            <person name="Hug L.A."/>
            <person name="Sharon I."/>
            <person name="Castelle C.J."/>
            <person name="Probst A.J."/>
            <person name="Thomas B.C."/>
            <person name="Singh A."/>
            <person name="Wilkins M.J."/>
            <person name="Karaoz U."/>
            <person name="Brodie E.L."/>
            <person name="Williams K.H."/>
            <person name="Hubbard S.S."/>
            <person name="Banfield J.F."/>
        </authorList>
    </citation>
    <scope>NUCLEOTIDE SEQUENCE [LARGE SCALE GENOMIC DNA]</scope>
</reference>
<dbReference type="InterPro" id="IPR004511">
    <property type="entry name" value="PAPS/APS_Rdtase"/>
</dbReference>
<name>A0A1G1KQF5_9BACT</name>